<protein>
    <recommendedName>
        <fullName evidence="2">HicB-like antitoxin of toxin-antitoxin system domain-containing protein</fullName>
    </recommendedName>
</protein>
<dbReference type="AlphaFoldDB" id="X0VRK3"/>
<proteinExistence type="predicted"/>
<accession>X0VRK3</accession>
<organism evidence="1">
    <name type="scientific">marine sediment metagenome</name>
    <dbReference type="NCBI Taxonomy" id="412755"/>
    <lineage>
        <taxon>unclassified sequences</taxon>
        <taxon>metagenomes</taxon>
        <taxon>ecological metagenomes</taxon>
    </lineage>
</organism>
<evidence type="ECO:0000313" key="1">
    <source>
        <dbReference type="EMBL" id="GAG15083.1"/>
    </source>
</evidence>
<dbReference type="EMBL" id="BARS01037723">
    <property type="protein sequence ID" value="GAG15083.1"/>
    <property type="molecule type" value="Genomic_DNA"/>
</dbReference>
<sequence>MKGIKAHRIKIKVGNLWESPILHILLIKEEDVVVARCLDFTVSSHGEDEKDAIRALGDCIKEYILTAVENDAVDNIFDPAHGKYWRMYNELEAKQSNSKLKRSLKKSFKSVPNKTIMQSTAEIDYA</sequence>
<gene>
    <name evidence="1" type="ORF">S01H1_57806</name>
</gene>
<name>X0VRK3_9ZZZZ</name>
<comment type="caution">
    <text evidence="1">The sequence shown here is derived from an EMBL/GenBank/DDBJ whole genome shotgun (WGS) entry which is preliminary data.</text>
</comment>
<reference evidence="1" key="1">
    <citation type="journal article" date="2014" name="Front. Microbiol.">
        <title>High frequency of phylogenetically diverse reductive dehalogenase-homologous genes in deep subseafloor sedimentary metagenomes.</title>
        <authorList>
            <person name="Kawai M."/>
            <person name="Futagami T."/>
            <person name="Toyoda A."/>
            <person name="Takaki Y."/>
            <person name="Nishi S."/>
            <person name="Hori S."/>
            <person name="Arai W."/>
            <person name="Tsubouchi T."/>
            <person name="Morono Y."/>
            <person name="Uchiyama I."/>
            <person name="Ito T."/>
            <person name="Fujiyama A."/>
            <person name="Inagaki F."/>
            <person name="Takami H."/>
        </authorList>
    </citation>
    <scope>NUCLEOTIDE SEQUENCE</scope>
    <source>
        <strain evidence="1">Expedition CK06-06</strain>
    </source>
</reference>
<evidence type="ECO:0008006" key="2">
    <source>
        <dbReference type="Google" id="ProtNLM"/>
    </source>
</evidence>